<comment type="caution">
    <text evidence="1">The sequence shown here is derived from an EMBL/GenBank/DDBJ whole genome shotgun (WGS) entry which is preliminary data.</text>
</comment>
<gene>
    <name evidence="1" type="ORF">NQT62_11675</name>
</gene>
<protein>
    <submittedName>
        <fullName evidence="1">Uncharacterized protein</fullName>
    </submittedName>
</protein>
<evidence type="ECO:0000313" key="1">
    <source>
        <dbReference type="EMBL" id="MCQ8897093.1"/>
    </source>
</evidence>
<keyword evidence="2" id="KW-1185">Reference proteome</keyword>
<reference evidence="1 2" key="1">
    <citation type="submission" date="2022-07" db="EMBL/GenBank/DDBJ databases">
        <authorList>
            <person name="Xamxidin M."/>
            <person name="Wu M."/>
        </authorList>
    </citation>
    <scope>NUCLEOTIDE SEQUENCE [LARGE SCALE GENOMIC DNA]</scope>
    <source>
        <strain evidence="1 2">NBRC 111650</strain>
    </source>
</reference>
<organism evidence="1 2">
    <name type="scientific">Limnobacter humi</name>
    <dbReference type="NCBI Taxonomy" id="1778671"/>
    <lineage>
        <taxon>Bacteria</taxon>
        <taxon>Pseudomonadati</taxon>
        <taxon>Pseudomonadota</taxon>
        <taxon>Betaproteobacteria</taxon>
        <taxon>Burkholderiales</taxon>
        <taxon>Burkholderiaceae</taxon>
        <taxon>Limnobacter</taxon>
    </lineage>
</organism>
<accession>A0ABT1WHU1</accession>
<sequence length="53" mass="5401">MYTNNLDRVAVSPEVAGMLYLRGAGNLADLHQAMMRDGSGTGTGASKSSVAGT</sequence>
<dbReference type="Proteomes" id="UP001204142">
    <property type="component" value="Unassembled WGS sequence"/>
</dbReference>
<evidence type="ECO:0000313" key="2">
    <source>
        <dbReference type="Proteomes" id="UP001204142"/>
    </source>
</evidence>
<name>A0ABT1WHU1_9BURK</name>
<dbReference type="EMBL" id="JANIGO010000004">
    <property type="protein sequence ID" value="MCQ8897093.1"/>
    <property type="molecule type" value="Genomic_DNA"/>
</dbReference>
<proteinExistence type="predicted"/>
<dbReference type="RefSeq" id="WP_256764897.1">
    <property type="nucleotide sequence ID" value="NZ_JANIGO010000004.1"/>
</dbReference>